<dbReference type="EMBL" id="SNYS01000005">
    <property type="protein sequence ID" value="TDQ71263.1"/>
    <property type="molecule type" value="Genomic_DNA"/>
</dbReference>
<evidence type="ECO:0000313" key="2">
    <source>
        <dbReference type="EMBL" id="TDQ71263.1"/>
    </source>
</evidence>
<organism evidence="2 3">
    <name type="scientific">Methanimicrococcus blatticola</name>
    <dbReference type="NCBI Taxonomy" id="91560"/>
    <lineage>
        <taxon>Archaea</taxon>
        <taxon>Methanobacteriati</taxon>
        <taxon>Methanobacteriota</taxon>
        <taxon>Stenosarchaea group</taxon>
        <taxon>Methanomicrobia</taxon>
        <taxon>Methanosarcinales</taxon>
        <taxon>Methanosarcinaceae</taxon>
        <taxon>Methanimicrococcus</taxon>
    </lineage>
</organism>
<dbReference type="Proteomes" id="UP000294855">
    <property type="component" value="Unassembled WGS sequence"/>
</dbReference>
<accession>A0A484F730</accession>
<dbReference type="RefSeq" id="WP_166627359.1">
    <property type="nucleotide sequence ID" value="NZ_SNYS01000005.1"/>
</dbReference>
<proteinExistence type="predicted"/>
<name>A0A484F730_9EURY</name>
<comment type="caution">
    <text evidence="2">The sequence shown here is derived from an EMBL/GenBank/DDBJ whole genome shotgun (WGS) entry which is preliminary data.</text>
</comment>
<feature type="compositionally biased region" description="Basic residues" evidence="1">
    <location>
        <begin position="97"/>
        <end position="109"/>
    </location>
</feature>
<protein>
    <submittedName>
        <fullName evidence="2">Uncharacterized protein</fullName>
    </submittedName>
</protein>
<dbReference type="AlphaFoldDB" id="A0A484F730"/>
<sequence length="109" mass="12097">MRKATLIIMAAALILLAAAVPALAYHGSNMYKNNTCLNNQCYVSENGSCIYAENCPYDGDCQNVCHLNCVNNNCVNNVREERNQQTNQQINQQASAGHHRHGAHHGRNR</sequence>
<feature type="region of interest" description="Disordered" evidence="1">
    <location>
        <begin position="82"/>
        <end position="109"/>
    </location>
</feature>
<reference evidence="2 3" key="1">
    <citation type="submission" date="2019-03" db="EMBL/GenBank/DDBJ databases">
        <title>Genomic Encyclopedia of Type Strains, Phase IV (KMG-IV): sequencing the most valuable type-strain genomes for metagenomic binning, comparative biology and taxonomic classification.</title>
        <authorList>
            <person name="Goeker M."/>
        </authorList>
    </citation>
    <scope>NUCLEOTIDE SEQUENCE [LARGE SCALE GENOMIC DNA]</scope>
    <source>
        <strain evidence="2 3">DSM 13328</strain>
    </source>
</reference>
<keyword evidence="3" id="KW-1185">Reference proteome</keyword>
<evidence type="ECO:0000313" key="3">
    <source>
        <dbReference type="Proteomes" id="UP000294855"/>
    </source>
</evidence>
<gene>
    <name evidence="2" type="ORF">C7391_0370</name>
</gene>
<feature type="compositionally biased region" description="Low complexity" evidence="1">
    <location>
        <begin position="84"/>
        <end position="93"/>
    </location>
</feature>
<evidence type="ECO:0000256" key="1">
    <source>
        <dbReference type="SAM" id="MobiDB-lite"/>
    </source>
</evidence>